<reference evidence="2 3" key="2">
    <citation type="submission" date="2019-09" db="EMBL/GenBank/DDBJ databases">
        <authorList>
            <person name="Jin C."/>
        </authorList>
    </citation>
    <scope>NUCLEOTIDE SEQUENCE [LARGE SCALE GENOMIC DNA]</scope>
    <source>
        <strain evidence="2 3">BN140078</strain>
    </source>
</reference>
<comment type="caution">
    <text evidence="2">The sequence shown here is derived from an EMBL/GenBank/DDBJ whole genome shotgun (WGS) entry which is preliminary data.</text>
</comment>
<reference evidence="2 3" key="1">
    <citation type="submission" date="2019-09" db="EMBL/GenBank/DDBJ databases">
        <title>Chitinophaga ginsengihumi sp. nov., isolated from soil of ginseng rhizosphere.</title>
        <authorList>
            <person name="Lee J."/>
        </authorList>
    </citation>
    <scope>NUCLEOTIDE SEQUENCE [LARGE SCALE GENOMIC DNA]</scope>
    <source>
        <strain evidence="2 3">BN140078</strain>
    </source>
</reference>
<gene>
    <name evidence="2" type="ORF">F0L74_21475</name>
</gene>
<dbReference type="InterPro" id="IPR036249">
    <property type="entry name" value="Thioredoxin-like_sf"/>
</dbReference>
<sequence length="435" mass="50785">MRILIQLAICIPLIANAQQNNGIKFEESLSWDQVKEKAKAQNKYIFVDCYTTWCGPCKMMDKKVYSNDTVGNYMNNKYISIKIQMDTSARDNEHVKKWHTIANFLRQQTKIPAYPAYLFFSPNGDMVHKDIGYKSPSNFVDLASIATDPNKQYYTLIENYRSGKMDFSEMPYLISMATALMDNELVSVIAQDYIDNYLLNLEEDTLYTKKNILFISNYINSSKAKYFALFSRESERIDAVMAKKGYSQKIVDQVIKNEEIIPVLTVASQTGEEPNWNKVYKIIQKNFSTEYAERNILTGKELWYKYNAEKYDKNWSEYIKYAIQKVEKYGTDTTDFWQDNYLNDIAWFGIFLHGNDIKQIGTGIKWMKNVIQRNPNQPGFKDTYANLLYKAGHTREAISLEEEVVKQDPQNAEFRTTLQKMQRGEPTWTIPEVKH</sequence>
<protein>
    <submittedName>
        <fullName evidence="2">DUF255 domain-containing protein</fullName>
    </submittedName>
</protein>
<accession>A0A5B2VKR4</accession>
<dbReference type="RefSeq" id="WP_149839968.1">
    <property type="nucleotide sequence ID" value="NZ_VUOC01000004.1"/>
</dbReference>
<dbReference type="SUPFAM" id="SSF48452">
    <property type="entry name" value="TPR-like"/>
    <property type="match status" value="1"/>
</dbReference>
<dbReference type="Gene3D" id="1.25.40.10">
    <property type="entry name" value="Tetratricopeptide repeat domain"/>
    <property type="match status" value="1"/>
</dbReference>
<dbReference type="SUPFAM" id="SSF52833">
    <property type="entry name" value="Thioredoxin-like"/>
    <property type="match status" value="1"/>
</dbReference>
<evidence type="ECO:0000256" key="1">
    <source>
        <dbReference type="ARBA" id="ARBA00023284"/>
    </source>
</evidence>
<keyword evidence="3" id="KW-1185">Reference proteome</keyword>
<proteinExistence type="predicted"/>
<keyword evidence="1" id="KW-0676">Redox-active center</keyword>
<dbReference type="AlphaFoldDB" id="A0A5B2VKR4"/>
<dbReference type="Gene3D" id="3.40.30.10">
    <property type="entry name" value="Glutaredoxin"/>
    <property type="match status" value="1"/>
</dbReference>
<dbReference type="EMBL" id="VUOC01000004">
    <property type="protein sequence ID" value="KAA2238789.1"/>
    <property type="molecule type" value="Genomic_DNA"/>
</dbReference>
<evidence type="ECO:0000313" key="3">
    <source>
        <dbReference type="Proteomes" id="UP000324611"/>
    </source>
</evidence>
<dbReference type="PROSITE" id="PS00194">
    <property type="entry name" value="THIOREDOXIN_1"/>
    <property type="match status" value="1"/>
</dbReference>
<name>A0A5B2VKR4_9BACT</name>
<dbReference type="Pfam" id="PF13899">
    <property type="entry name" value="Thioredoxin_7"/>
    <property type="match status" value="1"/>
</dbReference>
<dbReference type="Proteomes" id="UP000324611">
    <property type="component" value="Unassembled WGS sequence"/>
</dbReference>
<dbReference type="InterPro" id="IPR017937">
    <property type="entry name" value="Thioredoxin_CS"/>
</dbReference>
<evidence type="ECO:0000313" key="2">
    <source>
        <dbReference type="EMBL" id="KAA2238789.1"/>
    </source>
</evidence>
<organism evidence="2 3">
    <name type="scientific">Chitinophaga agrisoli</name>
    <dbReference type="NCBI Taxonomy" id="2607653"/>
    <lineage>
        <taxon>Bacteria</taxon>
        <taxon>Pseudomonadati</taxon>
        <taxon>Bacteroidota</taxon>
        <taxon>Chitinophagia</taxon>
        <taxon>Chitinophagales</taxon>
        <taxon>Chitinophagaceae</taxon>
        <taxon>Chitinophaga</taxon>
    </lineage>
</organism>
<dbReference type="InterPro" id="IPR011990">
    <property type="entry name" value="TPR-like_helical_dom_sf"/>
</dbReference>